<dbReference type="SUPFAM" id="SSF52540">
    <property type="entry name" value="P-loop containing nucleoside triphosphate hydrolases"/>
    <property type="match status" value="1"/>
</dbReference>
<dbReference type="Pfam" id="PF24883">
    <property type="entry name" value="NPHP3_N"/>
    <property type="match status" value="1"/>
</dbReference>
<proteinExistence type="predicted"/>
<dbReference type="Gene3D" id="3.40.50.300">
    <property type="entry name" value="P-loop containing nucleotide triphosphate hydrolases"/>
    <property type="match status" value="1"/>
</dbReference>
<evidence type="ECO:0000256" key="1">
    <source>
        <dbReference type="ARBA" id="ARBA00022737"/>
    </source>
</evidence>
<dbReference type="PANTHER" id="PTHR10039:SF14">
    <property type="entry name" value="NACHT DOMAIN-CONTAINING PROTEIN"/>
    <property type="match status" value="1"/>
</dbReference>
<evidence type="ECO:0000313" key="3">
    <source>
        <dbReference type="EMBL" id="RSL62876.1"/>
    </source>
</evidence>
<protein>
    <recommendedName>
        <fullName evidence="2">NACHT domain-containing protein</fullName>
    </recommendedName>
</protein>
<reference evidence="3 4" key="1">
    <citation type="submission" date="2017-06" db="EMBL/GenBank/DDBJ databases">
        <title>Comparative genomic analysis of Ambrosia Fusariam Clade fungi.</title>
        <authorList>
            <person name="Stajich J.E."/>
            <person name="Carrillo J."/>
            <person name="Kijimoto T."/>
            <person name="Eskalen A."/>
            <person name="O'Donnell K."/>
            <person name="Kasson M."/>
        </authorList>
    </citation>
    <scope>NUCLEOTIDE SEQUENCE [LARGE SCALE GENOMIC DNA]</scope>
    <source>
        <strain evidence="3 4">NRRL62584</strain>
    </source>
</reference>
<evidence type="ECO:0000313" key="4">
    <source>
        <dbReference type="Proteomes" id="UP000288168"/>
    </source>
</evidence>
<dbReference type="STRING" id="1325734.A0A428QC66"/>
<dbReference type="PROSITE" id="PS50837">
    <property type="entry name" value="NACHT"/>
    <property type="match status" value="1"/>
</dbReference>
<dbReference type="InterPro" id="IPR027417">
    <property type="entry name" value="P-loop_NTPase"/>
</dbReference>
<dbReference type="EMBL" id="NKCI01000042">
    <property type="protein sequence ID" value="RSL62876.1"/>
    <property type="molecule type" value="Genomic_DNA"/>
</dbReference>
<keyword evidence="4" id="KW-1185">Reference proteome</keyword>
<organism evidence="3 4">
    <name type="scientific">Fusarium duplospermum</name>
    <dbReference type="NCBI Taxonomy" id="1325734"/>
    <lineage>
        <taxon>Eukaryota</taxon>
        <taxon>Fungi</taxon>
        <taxon>Dikarya</taxon>
        <taxon>Ascomycota</taxon>
        <taxon>Pezizomycotina</taxon>
        <taxon>Sordariomycetes</taxon>
        <taxon>Hypocreomycetidae</taxon>
        <taxon>Hypocreales</taxon>
        <taxon>Nectriaceae</taxon>
        <taxon>Fusarium</taxon>
        <taxon>Fusarium solani species complex</taxon>
    </lineage>
</organism>
<dbReference type="AlphaFoldDB" id="A0A428QC66"/>
<dbReference type="InterPro" id="IPR007111">
    <property type="entry name" value="NACHT_NTPase"/>
</dbReference>
<dbReference type="OrthoDB" id="5086500at2759"/>
<evidence type="ECO:0000259" key="2">
    <source>
        <dbReference type="PROSITE" id="PS50837"/>
    </source>
</evidence>
<keyword evidence="1" id="KW-0677">Repeat</keyword>
<accession>A0A428QC66</accession>
<comment type="caution">
    <text evidence="3">The sequence shown here is derived from an EMBL/GenBank/DDBJ whole genome shotgun (WGS) entry which is preliminary data.</text>
</comment>
<gene>
    <name evidence="3" type="ORF">CEP54_005463</name>
</gene>
<dbReference type="PANTHER" id="PTHR10039">
    <property type="entry name" value="AMELOGENIN"/>
    <property type="match status" value="1"/>
</dbReference>
<dbReference type="Proteomes" id="UP000288168">
    <property type="component" value="Unassembled WGS sequence"/>
</dbReference>
<feature type="domain" description="NACHT" evidence="2">
    <location>
        <begin position="120"/>
        <end position="277"/>
    </location>
</feature>
<name>A0A428QC66_9HYPO</name>
<dbReference type="InterPro" id="IPR056884">
    <property type="entry name" value="NPHP3-like_N"/>
</dbReference>
<sequence length="670" mass="77008">MPPNRQNSFKEGFEQRLENLQSLQRTGTGPTQSVDSGDLRHSNIAAQLYGDQTVNTTQNIYHSEIPKNPCLKFLQDLAQSGDDPSCRLEKLRRTKTVAGGTCEWFPKADEFKSWFEGEKQILWVEGEPGTGKTTLSIFLVDFFEKMGKRGLSKASPETGNTLAFYFCDLQDPRTNTRESILRGLLRQLLDSHRALFQEAHDIFGDSPTPLQGGADALWKIFKKILDKLALHNRNVHLLVDALEECDETSGRDLIKSLRNDFKEQRIPDNVKLLITSQDIEWIKKELDYKTVIRLRLVPYRIAGDVEKAIKEKVEKLSGRQYLQEEDRQSLEANLINHSEGKFLWADLIINHIDEELDAGSLRWENIRDKIPLTLDEFYDRNVRKSWRKDPYLVKFIFQLAVASRRPLTAKEFDMAYALLKSSHEDRRIPDLNQHNRGVYRICKPILTHDSETDTVKFVHQSARRYLVSCSLPPDLTALSRAETSRIWSLLAIECWRYLACILTRGSPLPSEPCLIDQADANYVLLKTCLAYLGRDEFDNGQKIIFYGPDHTLIPVFDKLSMEEPQHCFLRYSIEHWREHALAVDWTALVSQPDDLPDLANLPTLRDSLFYTRPLLATRKSSCPYTIDTVRYLTHETRVGKLPFTLRRSMATPPQYSSSLSMGRNVAVGML</sequence>